<protein>
    <submittedName>
        <fullName evidence="2">Uncharacterized protein</fullName>
    </submittedName>
</protein>
<evidence type="ECO:0000256" key="1">
    <source>
        <dbReference type="SAM" id="MobiDB-lite"/>
    </source>
</evidence>
<sequence length="655" mass="76125">MLPNLARIINPVLPKLPLETNNSMFVYRQILENPYISKEISKNIEKILEAYAEWLLEEIDAPGCEANLETRSDCEMEIEKFIALTKANKLAEHELQKVLKRQSLQIEDAKHLVRQKLRESAHKAAEGARQQSLLQSDIDEDWRLFIESKGGPFVCMHKPTDLLQRDPPFHPLSDTRFLFFHAEEGLRYLFICEQKMNEAKRWSIETMPPSPVSSIHSNEYFKDLTEGEENELTNMFSEMIGKAKELSKEVVKAEEDEKKRKEGEKFCKQVFSDVLVPKDPFHDFTADKSSSEEEEERCIFDYPPKPEKKPEPRPPHVYEFSPALPPPQSPSPTSVPQSTASSSPPPLPISPKSTPAPLPPPKQPEPPKISEKEKNKLARDAWRALRMAEKESRLNNLGPNWAIPQEFDYDYEIYMRARAFKKAFKVPKWKGNEFYITRELPNERPMQMEINERMKLAHDQLNALDWIKRQFRIFPPLIDFHIVQLGTMRMKIVIVQNYHGPRSGRIFIHKEDKLSVKFHYFHGSIAPGMYVVLRVYFRASKLGLHLSQAEIMTDTDVYTLTIKAIVISGVAPPDPDDQIEVVERNPCDEPIDPWGTFILCRRCLTHHLHWWSKNWGLYECTKCWHFHITQEWLDAIAEKARQKRLADEAKKANRG</sequence>
<feature type="compositionally biased region" description="Pro residues" evidence="1">
    <location>
        <begin position="343"/>
        <end position="367"/>
    </location>
</feature>
<feature type="compositionally biased region" description="Basic and acidic residues" evidence="1">
    <location>
        <begin position="279"/>
        <end position="291"/>
    </location>
</feature>
<gene>
    <name evidence="2" type="ORF">KC19_4G038500</name>
</gene>
<evidence type="ECO:0000313" key="2">
    <source>
        <dbReference type="EMBL" id="KAG0578640.1"/>
    </source>
</evidence>
<keyword evidence="3" id="KW-1185">Reference proteome</keyword>
<feature type="compositionally biased region" description="Basic and acidic residues" evidence="1">
    <location>
        <begin position="368"/>
        <end position="377"/>
    </location>
</feature>
<reference evidence="2" key="1">
    <citation type="submission" date="2020-06" db="EMBL/GenBank/DDBJ databases">
        <title>WGS assembly of Ceratodon purpureus strain R40.</title>
        <authorList>
            <person name="Carey S.B."/>
            <person name="Jenkins J."/>
            <person name="Shu S."/>
            <person name="Lovell J.T."/>
            <person name="Sreedasyam A."/>
            <person name="Maumus F."/>
            <person name="Tiley G.P."/>
            <person name="Fernandez-Pozo N."/>
            <person name="Barry K."/>
            <person name="Chen C."/>
            <person name="Wang M."/>
            <person name="Lipzen A."/>
            <person name="Daum C."/>
            <person name="Saski C.A."/>
            <person name="Payton A.C."/>
            <person name="Mcbreen J.C."/>
            <person name="Conrad R.E."/>
            <person name="Kollar L.M."/>
            <person name="Olsson S."/>
            <person name="Huttunen S."/>
            <person name="Landis J.B."/>
            <person name="Wickett N.J."/>
            <person name="Johnson M.G."/>
            <person name="Rensing S.A."/>
            <person name="Grimwood J."/>
            <person name="Schmutz J."/>
            <person name="Mcdaniel S.F."/>
        </authorList>
    </citation>
    <scope>NUCLEOTIDE SEQUENCE</scope>
    <source>
        <strain evidence="2">R40</strain>
    </source>
</reference>
<proteinExistence type="predicted"/>
<name>A0A8T0I4X5_CERPU</name>
<dbReference type="Proteomes" id="UP000822688">
    <property type="component" value="Chromosome 4"/>
</dbReference>
<evidence type="ECO:0000313" key="3">
    <source>
        <dbReference type="Proteomes" id="UP000822688"/>
    </source>
</evidence>
<comment type="caution">
    <text evidence="2">The sequence shown here is derived from an EMBL/GenBank/DDBJ whole genome shotgun (WGS) entry which is preliminary data.</text>
</comment>
<feature type="compositionally biased region" description="Basic and acidic residues" evidence="1">
    <location>
        <begin position="304"/>
        <end position="316"/>
    </location>
</feature>
<feature type="compositionally biased region" description="Low complexity" evidence="1">
    <location>
        <begin position="331"/>
        <end position="342"/>
    </location>
</feature>
<organism evidence="2 3">
    <name type="scientific">Ceratodon purpureus</name>
    <name type="common">Fire moss</name>
    <name type="synonym">Dicranum purpureum</name>
    <dbReference type="NCBI Taxonomy" id="3225"/>
    <lineage>
        <taxon>Eukaryota</taxon>
        <taxon>Viridiplantae</taxon>
        <taxon>Streptophyta</taxon>
        <taxon>Embryophyta</taxon>
        <taxon>Bryophyta</taxon>
        <taxon>Bryophytina</taxon>
        <taxon>Bryopsida</taxon>
        <taxon>Dicranidae</taxon>
        <taxon>Pseudoditrichales</taxon>
        <taxon>Ditrichaceae</taxon>
        <taxon>Ceratodon</taxon>
    </lineage>
</organism>
<dbReference type="EMBL" id="CM026424">
    <property type="protein sequence ID" value="KAG0578640.1"/>
    <property type="molecule type" value="Genomic_DNA"/>
</dbReference>
<accession>A0A8T0I4X5</accession>
<feature type="region of interest" description="Disordered" evidence="1">
    <location>
        <begin position="279"/>
        <end position="377"/>
    </location>
</feature>
<dbReference type="AlphaFoldDB" id="A0A8T0I4X5"/>